<dbReference type="EMBL" id="JACMSC010000001">
    <property type="protein sequence ID" value="KAG6535822.1"/>
    <property type="molecule type" value="Genomic_DNA"/>
</dbReference>
<feature type="compositionally biased region" description="Polar residues" evidence="1">
    <location>
        <begin position="79"/>
        <end position="89"/>
    </location>
</feature>
<evidence type="ECO:0000313" key="2">
    <source>
        <dbReference type="EMBL" id="KAG6535822.1"/>
    </source>
</evidence>
<dbReference type="AlphaFoldDB" id="A0A8J5HUL0"/>
<sequence>MCSSYTFHPALTAHLSISAPGNRSSNFSLKLSIGNPEQPRENNNNSLEVQQLAQPSNKGSGWVSHGATTMGGPLGEALRSSTSTHSPTSVLHKPNGSIYEISIISS</sequence>
<reference evidence="2 3" key="1">
    <citation type="submission" date="2020-08" db="EMBL/GenBank/DDBJ databases">
        <title>Plant Genome Project.</title>
        <authorList>
            <person name="Zhang R.-G."/>
        </authorList>
    </citation>
    <scope>NUCLEOTIDE SEQUENCE [LARGE SCALE GENOMIC DNA]</scope>
    <source>
        <tissue evidence="2">Rhizome</tissue>
    </source>
</reference>
<keyword evidence="3" id="KW-1185">Reference proteome</keyword>
<proteinExistence type="predicted"/>
<protein>
    <submittedName>
        <fullName evidence="2">Uncharacterized protein</fullName>
    </submittedName>
</protein>
<gene>
    <name evidence="2" type="ORF">ZIOFF_000851</name>
</gene>
<evidence type="ECO:0000256" key="1">
    <source>
        <dbReference type="SAM" id="MobiDB-lite"/>
    </source>
</evidence>
<feature type="region of interest" description="Disordered" evidence="1">
    <location>
        <begin position="52"/>
        <end position="93"/>
    </location>
</feature>
<dbReference type="Proteomes" id="UP000734854">
    <property type="component" value="Unassembled WGS sequence"/>
</dbReference>
<name>A0A8J5HUL0_ZINOF</name>
<organism evidence="2 3">
    <name type="scientific">Zingiber officinale</name>
    <name type="common">Ginger</name>
    <name type="synonym">Amomum zingiber</name>
    <dbReference type="NCBI Taxonomy" id="94328"/>
    <lineage>
        <taxon>Eukaryota</taxon>
        <taxon>Viridiplantae</taxon>
        <taxon>Streptophyta</taxon>
        <taxon>Embryophyta</taxon>
        <taxon>Tracheophyta</taxon>
        <taxon>Spermatophyta</taxon>
        <taxon>Magnoliopsida</taxon>
        <taxon>Liliopsida</taxon>
        <taxon>Zingiberales</taxon>
        <taxon>Zingiberaceae</taxon>
        <taxon>Zingiber</taxon>
    </lineage>
</organism>
<evidence type="ECO:0000313" key="3">
    <source>
        <dbReference type="Proteomes" id="UP000734854"/>
    </source>
</evidence>
<feature type="region of interest" description="Disordered" evidence="1">
    <location>
        <begin position="28"/>
        <end position="47"/>
    </location>
</feature>
<accession>A0A8J5HUL0</accession>
<comment type="caution">
    <text evidence="2">The sequence shown here is derived from an EMBL/GenBank/DDBJ whole genome shotgun (WGS) entry which is preliminary data.</text>
</comment>